<dbReference type="InterPro" id="IPR011989">
    <property type="entry name" value="ARM-like"/>
</dbReference>
<dbReference type="EMBL" id="JARBDR010000919">
    <property type="protein sequence ID" value="KAJ8300861.1"/>
    <property type="molecule type" value="Genomic_DNA"/>
</dbReference>
<dbReference type="SUPFAM" id="SSF48371">
    <property type="entry name" value="ARM repeat"/>
    <property type="match status" value="1"/>
</dbReference>
<comment type="caution">
    <text evidence="3">The sequence shown here is derived from an EMBL/GenBank/DDBJ whole genome shotgun (WGS) entry which is preliminary data.</text>
</comment>
<organism evidence="3 4">
    <name type="scientific">Tegillarca granosa</name>
    <name type="common">Malaysian cockle</name>
    <name type="synonym">Anadara granosa</name>
    <dbReference type="NCBI Taxonomy" id="220873"/>
    <lineage>
        <taxon>Eukaryota</taxon>
        <taxon>Metazoa</taxon>
        <taxon>Spiralia</taxon>
        <taxon>Lophotrochozoa</taxon>
        <taxon>Mollusca</taxon>
        <taxon>Bivalvia</taxon>
        <taxon>Autobranchia</taxon>
        <taxon>Pteriomorphia</taxon>
        <taxon>Arcoida</taxon>
        <taxon>Arcoidea</taxon>
        <taxon>Arcidae</taxon>
        <taxon>Tegillarca</taxon>
    </lineage>
</organism>
<proteinExistence type="inferred from homology"/>
<dbReference type="PANTHER" id="PTHR13554">
    <property type="entry name" value="26S PROTEASOME NON-ATPASE REGULATORY SUBUNIT 5-RELATED"/>
    <property type="match status" value="1"/>
</dbReference>
<accession>A0ABQ9E625</accession>
<comment type="similarity">
    <text evidence="1">Belongs to the proteasome subunit S5B/HSM3 family.</text>
</comment>
<dbReference type="Proteomes" id="UP001217089">
    <property type="component" value="Unassembled WGS sequence"/>
</dbReference>
<reference evidence="3 4" key="1">
    <citation type="submission" date="2022-12" db="EMBL/GenBank/DDBJ databases">
        <title>Chromosome-level genome of Tegillarca granosa.</title>
        <authorList>
            <person name="Kim J."/>
        </authorList>
    </citation>
    <scope>NUCLEOTIDE SEQUENCE [LARGE SCALE GENOMIC DNA]</scope>
    <source>
        <strain evidence="3">Teg-2019</strain>
        <tissue evidence="3">Adductor muscle</tissue>
    </source>
</reference>
<name>A0ABQ9E625_TEGGR</name>
<evidence type="ECO:0000256" key="2">
    <source>
        <dbReference type="ARBA" id="ARBA00014933"/>
    </source>
</evidence>
<gene>
    <name evidence="3" type="ORF">KUTeg_022380</name>
</gene>
<dbReference type="InterPro" id="IPR019538">
    <property type="entry name" value="PSMD5"/>
</dbReference>
<evidence type="ECO:0000313" key="4">
    <source>
        <dbReference type="Proteomes" id="UP001217089"/>
    </source>
</evidence>
<keyword evidence="4" id="KW-1185">Reference proteome</keyword>
<dbReference type="InterPro" id="IPR016024">
    <property type="entry name" value="ARM-type_fold"/>
</dbReference>
<dbReference type="Pfam" id="PF10508">
    <property type="entry name" value="Proteasom_PSMB"/>
    <property type="match status" value="1"/>
</dbReference>
<evidence type="ECO:0000313" key="3">
    <source>
        <dbReference type="EMBL" id="KAJ8300861.1"/>
    </source>
</evidence>
<evidence type="ECO:0000256" key="1">
    <source>
        <dbReference type="ARBA" id="ARBA00006823"/>
    </source>
</evidence>
<protein>
    <recommendedName>
        <fullName evidence="2">26S proteasome non-ATPase regulatory subunit 5</fullName>
    </recommendedName>
</protein>
<dbReference type="Gene3D" id="1.25.10.10">
    <property type="entry name" value="Leucine-rich Repeat Variant"/>
    <property type="match status" value="1"/>
</dbReference>
<dbReference type="PANTHER" id="PTHR13554:SF10">
    <property type="entry name" value="26S PROTEASOME NON-ATPASE REGULATORY SUBUNIT 5"/>
    <property type="match status" value="1"/>
</dbReference>
<sequence>MDASIGRFLDSLPTTSDPLSSLQDLNTILCSVHPTELRNIVPNVSFNIVFDYLNTDNSEQLEICCDVLERLLSALSPSLVLHNFHGELLHGMKHPKIPVKHLCLKQTIRLLADESIDVAKAAGKIITCFGRSGAALELLYSNPMLNVLHVVLNVTDEIRFRVYETLINICKLSIVALECTVQSGLIQQLLNEMNKDDILIRLNCLELISDLAMVDHGLVYLDQQGIVQKLETMMASVESDPMASFLVPGLMKFFGGVARYHPKEICSGNSTFVNTVFENLSSSDQNLCSIAIQTVGFIGSSIEGKLALDKLGNKMKQGLQYIGKAIRDAPSSMRLHALHTTASLIKLEVQDQTTELLEMTENWFSLLNSKSFDIIMGIAQQPFTDLRISAHEVLTSLAMQAWGQKLMNNYPGFNEYLLDRSTEKVKEGKDSKFEIIKVLADSPTTVEEFGQPYYVKLKAYVLAGPYFVQTQSEVAFEGD</sequence>